<dbReference type="Pfam" id="PF00107">
    <property type="entry name" value="ADH_zinc_N"/>
    <property type="match status" value="1"/>
</dbReference>
<evidence type="ECO:0000256" key="4">
    <source>
        <dbReference type="ARBA" id="ARBA00023027"/>
    </source>
</evidence>
<dbReference type="InterPro" id="IPR013154">
    <property type="entry name" value="ADH-like_N"/>
</dbReference>
<reference evidence="8 9" key="1">
    <citation type="submission" date="2017-10" db="EMBL/GenBank/DDBJ databases">
        <title>Paenichitinophaga pekingensis gen. nov., sp. nov., isolated from activated sludge.</title>
        <authorList>
            <person name="Jin D."/>
            <person name="Kong X."/>
            <person name="Deng Y."/>
            <person name="Bai Z."/>
        </authorList>
    </citation>
    <scope>NUCLEOTIDE SEQUENCE [LARGE SCALE GENOMIC DNA]</scope>
    <source>
        <strain evidence="8 9">13</strain>
    </source>
</reference>
<dbReference type="KEGG" id="cbae:COR50_14830"/>
<proteinExistence type="inferred from homology"/>
<evidence type="ECO:0000313" key="8">
    <source>
        <dbReference type="EMBL" id="ATL48336.1"/>
    </source>
</evidence>
<comment type="similarity">
    <text evidence="5">Belongs to the zinc-containing alcohol dehydrogenase family.</text>
</comment>
<evidence type="ECO:0000259" key="6">
    <source>
        <dbReference type="Pfam" id="PF00107"/>
    </source>
</evidence>
<keyword evidence="9" id="KW-1185">Reference proteome</keyword>
<evidence type="ECO:0008006" key="10">
    <source>
        <dbReference type="Google" id="ProtNLM"/>
    </source>
</evidence>
<feature type="domain" description="Alcohol dehydrogenase-like N-terminal" evidence="7">
    <location>
        <begin position="26"/>
        <end position="122"/>
    </location>
</feature>
<name>A0A291QWJ1_9BACT</name>
<gene>
    <name evidence="8" type="ORF">COR50_14830</name>
</gene>
<dbReference type="Gene3D" id="3.40.50.720">
    <property type="entry name" value="NAD(P)-binding Rossmann-like Domain"/>
    <property type="match status" value="1"/>
</dbReference>
<dbReference type="Proteomes" id="UP000220133">
    <property type="component" value="Chromosome"/>
</dbReference>
<dbReference type="GO" id="GO:0008270">
    <property type="term" value="F:zinc ion binding"/>
    <property type="evidence" value="ECO:0007669"/>
    <property type="project" value="InterPro"/>
</dbReference>
<evidence type="ECO:0000313" key="9">
    <source>
        <dbReference type="Proteomes" id="UP000220133"/>
    </source>
</evidence>
<dbReference type="Gene3D" id="3.90.180.10">
    <property type="entry name" value="Medium-chain alcohol dehydrogenases, catalytic domain"/>
    <property type="match status" value="1"/>
</dbReference>
<dbReference type="AlphaFoldDB" id="A0A291QWJ1"/>
<protein>
    <recommendedName>
        <fullName evidence="10">Alcohol dehydrogenase</fullName>
    </recommendedName>
</protein>
<dbReference type="SUPFAM" id="SSF50129">
    <property type="entry name" value="GroES-like"/>
    <property type="match status" value="1"/>
</dbReference>
<dbReference type="InterPro" id="IPR011032">
    <property type="entry name" value="GroES-like_sf"/>
</dbReference>
<dbReference type="RefSeq" id="WP_098194710.1">
    <property type="nucleotide sequence ID" value="NZ_CP023777.1"/>
</dbReference>
<evidence type="ECO:0000256" key="3">
    <source>
        <dbReference type="ARBA" id="ARBA00023002"/>
    </source>
</evidence>
<sequence length="366" mass="39441">MKVTAAVLPEPRMKLEIKELELDSPGDNEILVRVVATGISDIDLAAISQALPLPSPIVLGHESAGIIESVGYNIKGFQPGDPVIMTFNSCGTCNNCLAGQPAYCRRFMQLNFLGHREDGSFTMKDGKKHVAASFCSQSSFADHAIAYPRNLVKIPPSFPLDHAGVLGYSFSNGAGIVTHHFKPMAGQGIAVFGTNAQALSAIFTASLLGCEPIIAVDHLDSRLKIAEAWGASHSINNSMSSPWEVIFNEITDGGVDYCLETTGNNETITQAMASLKTGGKCICSAINQAPALEIDNTFCSMGKSLEFVLMANYQPKLFIPALISQFKKEEFSYDSIMKNYPLSAINQAIEDMQNGSVIKPVIQMPR</sequence>
<accession>A0A291QWJ1</accession>
<dbReference type="OrthoDB" id="9787435at2"/>
<dbReference type="CDD" id="cd08278">
    <property type="entry name" value="benzyl_alcohol_DH"/>
    <property type="match status" value="1"/>
</dbReference>
<dbReference type="GO" id="GO:0005829">
    <property type="term" value="C:cytosol"/>
    <property type="evidence" value="ECO:0007669"/>
    <property type="project" value="TreeGrafter"/>
</dbReference>
<evidence type="ECO:0000256" key="1">
    <source>
        <dbReference type="ARBA" id="ARBA00022723"/>
    </source>
</evidence>
<evidence type="ECO:0000256" key="2">
    <source>
        <dbReference type="ARBA" id="ARBA00022833"/>
    </source>
</evidence>
<dbReference type="SUPFAM" id="SSF51735">
    <property type="entry name" value="NAD(P)-binding Rossmann-fold domains"/>
    <property type="match status" value="1"/>
</dbReference>
<feature type="domain" description="Alcohol dehydrogenase-like C-terminal" evidence="6">
    <location>
        <begin position="200"/>
        <end position="296"/>
    </location>
</feature>
<organism evidence="8 9">
    <name type="scientific">Chitinophaga caeni</name>
    <dbReference type="NCBI Taxonomy" id="2029983"/>
    <lineage>
        <taxon>Bacteria</taxon>
        <taxon>Pseudomonadati</taxon>
        <taxon>Bacteroidota</taxon>
        <taxon>Chitinophagia</taxon>
        <taxon>Chitinophagales</taxon>
        <taxon>Chitinophagaceae</taxon>
        <taxon>Chitinophaga</taxon>
    </lineage>
</organism>
<keyword evidence="1 5" id="KW-0479">Metal-binding</keyword>
<keyword evidence="2 5" id="KW-0862">Zinc</keyword>
<evidence type="ECO:0000256" key="5">
    <source>
        <dbReference type="RuleBase" id="RU361277"/>
    </source>
</evidence>
<dbReference type="InterPro" id="IPR002328">
    <property type="entry name" value="ADH_Zn_CS"/>
</dbReference>
<dbReference type="InterPro" id="IPR036291">
    <property type="entry name" value="NAD(P)-bd_dom_sf"/>
</dbReference>
<dbReference type="InterPro" id="IPR013149">
    <property type="entry name" value="ADH-like_C"/>
</dbReference>
<dbReference type="GO" id="GO:0046294">
    <property type="term" value="P:formaldehyde catabolic process"/>
    <property type="evidence" value="ECO:0007669"/>
    <property type="project" value="TreeGrafter"/>
</dbReference>
<dbReference type="PANTHER" id="PTHR43880">
    <property type="entry name" value="ALCOHOL DEHYDROGENASE"/>
    <property type="match status" value="1"/>
</dbReference>
<dbReference type="Pfam" id="PF08240">
    <property type="entry name" value="ADH_N"/>
    <property type="match status" value="1"/>
</dbReference>
<comment type="cofactor">
    <cofactor evidence="5">
        <name>Zn(2+)</name>
        <dbReference type="ChEBI" id="CHEBI:29105"/>
    </cofactor>
</comment>
<dbReference type="PROSITE" id="PS00059">
    <property type="entry name" value="ADH_ZINC"/>
    <property type="match status" value="1"/>
</dbReference>
<dbReference type="EMBL" id="CP023777">
    <property type="protein sequence ID" value="ATL48336.1"/>
    <property type="molecule type" value="Genomic_DNA"/>
</dbReference>
<dbReference type="GO" id="GO:0051903">
    <property type="term" value="F:S-(hydroxymethyl)glutathione dehydrogenase [NAD(P)+] activity"/>
    <property type="evidence" value="ECO:0007669"/>
    <property type="project" value="TreeGrafter"/>
</dbReference>
<evidence type="ECO:0000259" key="7">
    <source>
        <dbReference type="Pfam" id="PF08240"/>
    </source>
</evidence>
<keyword evidence="4" id="KW-0520">NAD</keyword>
<keyword evidence="3" id="KW-0560">Oxidoreductase</keyword>
<dbReference type="PANTHER" id="PTHR43880:SF12">
    <property type="entry name" value="ALCOHOL DEHYDROGENASE CLASS-3"/>
    <property type="match status" value="1"/>
</dbReference>